<comment type="caution">
    <text evidence="2">The sequence shown here is derived from an EMBL/GenBank/DDBJ whole genome shotgun (WGS) entry which is preliminary data.</text>
</comment>
<evidence type="ECO:0000313" key="3">
    <source>
        <dbReference type="Proteomes" id="UP001355206"/>
    </source>
</evidence>
<keyword evidence="3" id="KW-1185">Reference proteome</keyword>
<feature type="region of interest" description="Disordered" evidence="1">
    <location>
        <begin position="652"/>
        <end position="712"/>
    </location>
</feature>
<dbReference type="EMBL" id="MLCA01000017">
    <property type="protein sequence ID" value="MEE7494738.1"/>
    <property type="molecule type" value="Genomic_DNA"/>
</dbReference>
<dbReference type="Proteomes" id="UP001355206">
    <property type="component" value="Unassembled WGS sequence"/>
</dbReference>
<feature type="compositionally biased region" description="Low complexity" evidence="1">
    <location>
        <begin position="676"/>
        <end position="685"/>
    </location>
</feature>
<reference evidence="2 3" key="1">
    <citation type="journal article" date="2012" name="Genet. Mol. Biol.">
        <title>Analysis of 16S rRNA and mxaF genes revealing insights into Methylobacterium niche-specific plant association.</title>
        <authorList>
            <person name="Dourado M.N."/>
            <person name="Andreote F.D."/>
            <person name="Dini-Andreote F."/>
            <person name="Conti R."/>
            <person name="Araujo J.M."/>
            <person name="Araujo W.L."/>
        </authorList>
    </citation>
    <scope>NUCLEOTIDE SEQUENCE [LARGE SCALE GENOMIC DNA]</scope>
    <source>
        <strain evidence="2 3">TC3-10</strain>
    </source>
</reference>
<protein>
    <submittedName>
        <fullName evidence="2">Uncharacterized protein</fullName>
    </submittedName>
</protein>
<sequence length="712" mass="77258">MCLASACCTLRATNTSGETVQALDATMEAALRDGRTPSAAEFGGIAAILASADGIAHSHFVPEYMALVLDEADLDDPGVHAFSRGVVQGLDGDIGINALVDLVAERPPLPVAVEAVWFKRWLDLAQDRTAAAGARTAALRGALLTKRQDARRSLRLSSVIADCAIDDEPAFLAHAARIAGLLHAESPSEALLDFLNDLLEVSDAADEASFELGMERVGHALQAGSGRDVLARLREARMRFDASASGREARADARVLSLAIGLLDDFFEERVGGWTERLEELRREAFAHSAYAIQEGDFLNGAKEAEVSAWASLAVRLGSLADSLEEPAWWNATHIIENELLAVYSANRTLFRRSVDGGLEYLVRPRIEGYYARHRDQLYALRGWLKARGCSELGTAAADLIARTDAALGRGDDPDPPGAAAASPTVVAVLEQGETPYDLREKFLRDVIADVNYVEFKQITPPVMEAVQTVLHAFEGLPYFDNPNVRVFVRAVVVKTLLFLKSRMDPSPGVDPTVSYLFIREGEPNPLEKSLQQDFMRFLQNSMLGSVDEVRGIAAGRADVMHQFEGIRFITEIKREEEDASFENLIASYGAQTTLYQNTNIPIGILLVLDLTTRDGLSGHFRTLYRTVVGDLLRDGTTRGVLIVKVPARRVDPSTATAEATRRISKARTASKRAGKLAAKAPKGPTTRKVAASPPPRPRGRRKIDATPGGSA</sequence>
<proteinExistence type="predicted"/>
<name>A0ABU7TY44_9HYPH</name>
<feature type="compositionally biased region" description="Basic residues" evidence="1">
    <location>
        <begin position="663"/>
        <end position="675"/>
    </location>
</feature>
<evidence type="ECO:0000313" key="2">
    <source>
        <dbReference type="EMBL" id="MEE7494738.1"/>
    </source>
</evidence>
<accession>A0ABU7TY44</accession>
<gene>
    <name evidence="2" type="ORF">MOTC310_31745</name>
</gene>
<evidence type="ECO:0000256" key="1">
    <source>
        <dbReference type="SAM" id="MobiDB-lite"/>
    </source>
</evidence>
<organism evidence="2 3">
    <name type="scientific">Methylobacterium oryzae</name>
    <dbReference type="NCBI Taxonomy" id="334852"/>
    <lineage>
        <taxon>Bacteria</taxon>
        <taxon>Pseudomonadati</taxon>
        <taxon>Pseudomonadota</taxon>
        <taxon>Alphaproteobacteria</taxon>
        <taxon>Hyphomicrobiales</taxon>
        <taxon>Methylobacteriaceae</taxon>
        <taxon>Methylobacterium</taxon>
    </lineage>
</organism>